<organism evidence="1 2">
    <name type="scientific">Psychromonas ingrahamii (strain DSM 17664 / CCUG 51855 / 37)</name>
    <dbReference type="NCBI Taxonomy" id="357804"/>
    <lineage>
        <taxon>Bacteria</taxon>
        <taxon>Pseudomonadati</taxon>
        <taxon>Pseudomonadota</taxon>
        <taxon>Gammaproteobacteria</taxon>
        <taxon>Alteromonadales</taxon>
        <taxon>Psychromonadaceae</taxon>
        <taxon>Psychromonas</taxon>
    </lineage>
</organism>
<gene>
    <name evidence="1" type="ordered locus">Ping_1456</name>
</gene>
<name>A1SUV8_PSYIN</name>
<dbReference type="eggNOG" id="ENOG5033DRY">
    <property type="taxonomic scope" value="Bacteria"/>
</dbReference>
<keyword evidence="2" id="KW-1185">Reference proteome</keyword>
<evidence type="ECO:0008006" key="3">
    <source>
        <dbReference type="Google" id="ProtNLM"/>
    </source>
</evidence>
<accession>A1SUV8</accession>
<dbReference type="EMBL" id="CP000510">
    <property type="protein sequence ID" value="ABM03273.1"/>
    <property type="molecule type" value="Genomic_DNA"/>
</dbReference>
<evidence type="ECO:0000313" key="1">
    <source>
        <dbReference type="EMBL" id="ABM03273.1"/>
    </source>
</evidence>
<dbReference type="HOGENOM" id="CLU_204001_0_0_6"/>
<sequence>MKKLMGAVLLGLFVLGCTPKIGSEEWCGYLEEQPKGDWTANEVRDYAKYCIF</sequence>
<evidence type="ECO:0000313" key="2">
    <source>
        <dbReference type="Proteomes" id="UP000000639"/>
    </source>
</evidence>
<proteinExistence type="predicted"/>
<dbReference type="AlphaFoldDB" id="A1SUV8"/>
<reference evidence="1 2" key="1">
    <citation type="submission" date="2007-01" db="EMBL/GenBank/DDBJ databases">
        <title>Complete sequence of Psychromonas ingrahamii 37.</title>
        <authorList>
            <consortium name="US DOE Joint Genome Institute"/>
            <person name="Copeland A."/>
            <person name="Lucas S."/>
            <person name="Lapidus A."/>
            <person name="Barry K."/>
            <person name="Detter J.C."/>
            <person name="Glavina del Rio T."/>
            <person name="Hammon N."/>
            <person name="Israni S."/>
            <person name="Dalin E."/>
            <person name="Tice H."/>
            <person name="Pitluck S."/>
            <person name="Thompson L.S."/>
            <person name="Brettin T."/>
            <person name="Bruce D."/>
            <person name="Han C."/>
            <person name="Tapia R."/>
            <person name="Schmutz J."/>
            <person name="Larimer F."/>
            <person name="Land M."/>
            <person name="Hauser L."/>
            <person name="Kyrpides N."/>
            <person name="Ivanova N."/>
            <person name="Staley J."/>
            <person name="Richardson P."/>
        </authorList>
    </citation>
    <scope>NUCLEOTIDE SEQUENCE [LARGE SCALE GENOMIC DNA]</scope>
    <source>
        <strain evidence="1 2">37</strain>
    </source>
</reference>
<dbReference type="KEGG" id="pin:Ping_1456"/>
<dbReference type="InterPro" id="IPR021379">
    <property type="entry name" value="DUF3012"/>
</dbReference>
<dbReference type="STRING" id="357804.Ping_1456"/>
<protein>
    <recommendedName>
        <fullName evidence="3">DUF3012 domain-containing protein</fullName>
    </recommendedName>
</protein>
<dbReference type="RefSeq" id="WP_011769833.1">
    <property type="nucleotide sequence ID" value="NC_008709.1"/>
</dbReference>
<dbReference type="Proteomes" id="UP000000639">
    <property type="component" value="Chromosome"/>
</dbReference>
<dbReference type="OrthoDB" id="5609437at2"/>
<dbReference type="PROSITE" id="PS51257">
    <property type="entry name" value="PROKAR_LIPOPROTEIN"/>
    <property type="match status" value="1"/>
</dbReference>
<dbReference type="Pfam" id="PF11216">
    <property type="entry name" value="DUF3012"/>
    <property type="match status" value="1"/>
</dbReference>